<accession>A0A1A8PAL7</accession>
<gene>
    <name evidence="2" type="primary">Nfu_g_1_019203</name>
</gene>
<evidence type="ECO:0008006" key="3">
    <source>
        <dbReference type="Google" id="ProtNLM"/>
    </source>
</evidence>
<protein>
    <recommendedName>
        <fullName evidence="3">Secreted protein</fullName>
    </recommendedName>
</protein>
<reference evidence="2" key="1">
    <citation type="submission" date="2016-05" db="EMBL/GenBank/DDBJ databases">
        <authorList>
            <person name="Lavstsen T."/>
            <person name="Jespersen J.S."/>
        </authorList>
    </citation>
    <scope>NUCLEOTIDE SEQUENCE</scope>
    <source>
        <tissue evidence="2">Brain</tissue>
    </source>
</reference>
<keyword evidence="1" id="KW-0732">Signal</keyword>
<dbReference type="EMBL" id="HAEG01006976">
    <property type="protein sequence ID" value="SBR78084.1"/>
    <property type="molecule type" value="Transcribed_RNA"/>
</dbReference>
<reference evidence="2" key="2">
    <citation type="submission" date="2016-06" db="EMBL/GenBank/DDBJ databases">
        <title>The genome of a short-lived fish provides insights into sex chromosome evolution and the genetic control of aging.</title>
        <authorList>
            <person name="Reichwald K."/>
            <person name="Felder M."/>
            <person name="Petzold A."/>
            <person name="Koch P."/>
            <person name="Groth M."/>
            <person name="Platzer M."/>
        </authorList>
    </citation>
    <scope>NUCLEOTIDE SEQUENCE</scope>
    <source>
        <tissue evidence="2">Brain</tissue>
    </source>
</reference>
<feature type="non-terminal residue" evidence="2">
    <location>
        <position position="109"/>
    </location>
</feature>
<feature type="non-terminal residue" evidence="2">
    <location>
        <position position="1"/>
    </location>
</feature>
<proteinExistence type="predicted"/>
<sequence>LLPSLSLSSLLSWSVYLSLATHSPLVICSPPFTCSGYPPTTSIQPEPSTRPDLPSPHIHPLFWLHPDRVSASSKIALSSRWLFPAPVWSCVLCLFIFSFNKTIFVFPTS</sequence>
<dbReference type="AlphaFoldDB" id="A0A1A8PAL7"/>
<evidence type="ECO:0000256" key="1">
    <source>
        <dbReference type="SAM" id="SignalP"/>
    </source>
</evidence>
<name>A0A1A8PAL7_9TELE</name>
<organism evidence="2">
    <name type="scientific">Nothobranchius pienaari</name>
    <dbReference type="NCBI Taxonomy" id="704102"/>
    <lineage>
        <taxon>Eukaryota</taxon>
        <taxon>Metazoa</taxon>
        <taxon>Chordata</taxon>
        <taxon>Craniata</taxon>
        <taxon>Vertebrata</taxon>
        <taxon>Euteleostomi</taxon>
        <taxon>Actinopterygii</taxon>
        <taxon>Neopterygii</taxon>
        <taxon>Teleostei</taxon>
        <taxon>Neoteleostei</taxon>
        <taxon>Acanthomorphata</taxon>
        <taxon>Ovalentaria</taxon>
        <taxon>Atherinomorphae</taxon>
        <taxon>Cyprinodontiformes</taxon>
        <taxon>Nothobranchiidae</taxon>
        <taxon>Nothobranchius</taxon>
    </lineage>
</organism>
<feature type="chain" id="PRO_5008376151" description="Secreted protein" evidence="1">
    <location>
        <begin position="21"/>
        <end position="109"/>
    </location>
</feature>
<feature type="signal peptide" evidence="1">
    <location>
        <begin position="1"/>
        <end position="20"/>
    </location>
</feature>
<evidence type="ECO:0000313" key="2">
    <source>
        <dbReference type="EMBL" id="SBR78084.1"/>
    </source>
</evidence>